<dbReference type="GO" id="GO:0043539">
    <property type="term" value="F:protein serine/threonine kinase activator activity"/>
    <property type="evidence" value="ECO:0007669"/>
    <property type="project" value="TreeGrafter"/>
</dbReference>
<dbReference type="EMBL" id="ML210369">
    <property type="protein sequence ID" value="TFK18929.1"/>
    <property type="molecule type" value="Genomic_DNA"/>
</dbReference>
<evidence type="ECO:0000313" key="8">
    <source>
        <dbReference type="Proteomes" id="UP000307440"/>
    </source>
</evidence>
<accession>A0A5C3KFL6</accession>
<organism evidence="7 8">
    <name type="scientific">Coprinopsis marcescibilis</name>
    <name type="common">Agaric fungus</name>
    <name type="synonym">Psathyrella marcescibilis</name>
    <dbReference type="NCBI Taxonomy" id="230819"/>
    <lineage>
        <taxon>Eukaryota</taxon>
        <taxon>Fungi</taxon>
        <taxon>Dikarya</taxon>
        <taxon>Basidiomycota</taxon>
        <taxon>Agaricomycotina</taxon>
        <taxon>Agaricomycetes</taxon>
        <taxon>Agaricomycetidae</taxon>
        <taxon>Agaricales</taxon>
        <taxon>Agaricineae</taxon>
        <taxon>Psathyrellaceae</taxon>
        <taxon>Coprinopsis</taxon>
    </lineage>
</organism>
<name>A0A5C3KFL6_COPMA</name>
<keyword evidence="1" id="KW-0479">Metal-binding</keyword>
<feature type="region of interest" description="Disordered" evidence="5">
    <location>
        <begin position="141"/>
        <end position="163"/>
    </location>
</feature>
<gene>
    <name evidence="7" type="ORF">FA15DRAFT_602403</name>
</gene>
<protein>
    <recommendedName>
        <fullName evidence="6">DBF4-type domain-containing protein</fullName>
    </recommendedName>
</protein>
<evidence type="ECO:0000256" key="1">
    <source>
        <dbReference type="ARBA" id="ARBA00022723"/>
    </source>
</evidence>
<feature type="domain" description="DBF4-type" evidence="6">
    <location>
        <begin position="491"/>
        <end position="540"/>
    </location>
</feature>
<evidence type="ECO:0000256" key="3">
    <source>
        <dbReference type="ARBA" id="ARBA00022833"/>
    </source>
</evidence>
<dbReference type="CDD" id="cd00027">
    <property type="entry name" value="BRCT"/>
    <property type="match status" value="1"/>
</dbReference>
<dbReference type="InterPro" id="IPR051590">
    <property type="entry name" value="Replication_Regulatory_Kinase"/>
</dbReference>
<keyword evidence="3" id="KW-0862">Zinc</keyword>
<dbReference type="InterPro" id="IPR055116">
    <property type="entry name" value="DBF4_BRCT"/>
</dbReference>
<evidence type="ECO:0000313" key="7">
    <source>
        <dbReference type="EMBL" id="TFK18929.1"/>
    </source>
</evidence>
<dbReference type="AlphaFoldDB" id="A0A5C3KFL6"/>
<keyword evidence="2 4" id="KW-0863">Zinc-finger</keyword>
<dbReference type="Pfam" id="PF22437">
    <property type="entry name" value="DBF4_BRCT"/>
    <property type="match status" value="1"/>
</dbReference>
<dbReference type="STRING" id="230819.A0A5C3KFL6"/>
<dbReference type="GO" id="GO:1901987">
    <property type="term" value="P:regulation of cell cycle phase transition"/>
    <property type="evidence" value="ECO:0007669"/>
    <property type="project" value="TreeGrafter"/>
</dbReference>
<dbReference type="PROSITE" id="PS51265">
    <property type="entry name" value="ZF_DBF4"/>
    <property type="match status" value="1"/>
</dbReference>
<dbReference type="FunFam" id="6.10.250.3410:FF:000001">
    <property type="entry name" value="Protein DBF4 homolog A"/>
    <property type="match status" value="1"/>
</dbReference>
<feature type="compositionally biased region" description="Polar residues" evidence="5">
    <location>
        <begin position="1"/>
        <end position="19"/>
    </location>
</feature>
<dbReference type="GO" id="GO:0008270">
    <property type="term" value="F:zinc ion binding"/>
    <property type="evidence" value="ECO:0007669"/>
    <property type="project" value="UniProtKB-KW"/>
</dbReference>
<dbReference type="PANTHER" id="PTHR15375:SF26">
    <property type="entry name" value="PROTEIN CHIFFON"/>
    <property type="match status" value="1"/>
</dbReference>
<dbReference type="Gene3D" id="6.10.250.3410">
    <property type="entry name" value="DBF zinc finger"/>
    <property type="match status" value="1"/>
</dbReference>
<dbReference type="GO" id="GO:0031431">
    <property type="term" value="C:Dbf4-dependent protein kinase complex"/>
    <property type="evidence" value="ECO:0007669"/>
    <property type="project" value="TreeGrafter"/>
</dbReference>
<feature type="compositionally biased region" description="Basic and acidic residues" evidence="5">
    <location>
        <begin position="66"/>
        <end position="78"/>
    </location>
</feature>
<dbReference type="SUPFAM" id="SSF52113">
    <property type="entry name" value="BRCT domain"/>
    <property type="match status" value="1"/>
</dbReference>
<feature type="region of interest" description="Disordered" evidence="5">
    <location>
        <begin position="449"/>
        <end position="469"/>
    </location>
</feature>
<feature type="region of interest" description="Disordered" evidence="5">
    <location>
        <begin position="373"/>
        <end position="394"/>
    </location>
</feature>
<keyword evidence="8" id="KW-1185">Reference proteome</keyword>
<proteinExistence type="predicted"/>
<evidence type="ECO:0000256" key="4">
    <source>
        <dbReference type="PROSITE-ProRule" id="PRU00600"/>
    </source>
</evidence>
<dbReference type="InterPro" id="IPR036420">
    <property type="entry name" value="BRCT_dom_sf"/>
</dbReference>
<dbReference type="Gene3D" id="3.40.50.10190">
    <property type="entry name" value="BRCT domain"/>
    <property type="match status" value="1"/>
</dbReference>
<dbReference type="OrthoDB" id="21380at2759"/>
<evidence type="ECO:0000256" key="2">
    <source>
        <dbReference type="ARBA" id="ARBA00022771"/>
    </source>
</evidence>
<sequence>MTSTSSRRILSARSLQGPSASAGHPTSWRTSSASYKRPRSPDRDETRATSKRIRSVSISASQSTQRDIKKDKSTEREQQKLEFKEKYSKAFPNWSFYLDIENIAARECVQDVLIHRIEQLGGKVEDFFSRNITHLITDRPAPQLEETKENNPNPKLSHSKIHNKSPFKPKSKYVVGNQQFRCSNEVVFKAASYGIKIWNTTKLDSVLMRCLEVPSCFVAPQPKSAPAPTRQLERLLTKEKTHGPSDRDPLQKRHDYRYFNKASFFVLIEDLREEVATIAFHEYPPTKEQKGKVPWPILYCHPRARGPFIPFDDREKSRWERAQKAKAKSKAGAEPIDRKEVMLRRSKKQAQLHLENMGDLRRSVSLNNLHKRHAQDQELECDPEAPESANASGFLISGTGPGYMAASGNSVGVTSTTGTTSTASGSLLRNVHLPSAMDGLLKRQVLTSRKFPASSKERKPGNMDPPLVIPDRPVLRKSKSTNTLKLPKREEGTKPGYCESCRVKFEDFKTHVVSSKHRRFAQNDSNFVQLDAILDRIQRRPLSELAKAKSQQIIACRKRCTRMVMMVCEMRNGNNKRGLPCSS</sequence>
<dbReference type="Pfam" id="PF07535">
    <property type="entry name" value="zf-DBF"/>
    <property type="match status" value="1"/>
</dbReference>
<feature type="compositionally biased region" description="Polar residues" evidence="5">
    <location>
        <begin position="56"/>
        <end position="65"/>
    </location>
</feature>
<dbReference type="Proteomes" id="UP000307440">
    <property type="component" value="Unassembled WGS sequence"/>
</dbReference>
<reference evidence="7 8" key="1">
    <citation type="journal article" date="2019" name="Nat. Ecol. Evol.">
        <title>Megaphylogeny resolves global patterns of mushroom evolution.</title>
        <authorList>
            <person name="Varga T."/>
            <person name="Krizsan K."/>
            <person name="Foldi C."/>
            <person name="Dima B."/>
            <person name="Sanchez-Garcia M."/>
            <person name="Sanchez-Ramirez S."/>
            <person name="Szollosi G.J."/>
            <person name="Szarkandi J.G."/>
            <person name="Papp V."/>
            <person name="Albert L."/>
            <person name="Andreopoulos W."/>
            <person name="Angelini C."/>
            <person name="Antonin V."/>
            <person name="Barry K.W."/>
            <person name="Bougher N.L."/>
            <person name="Buchanan P."/>
            <person name="Buyck B."/>
            <person name="Bense V."/>
            <person name="Catcheside P."/>
            <person name="Chovatia M."/>
            <person name="Cooper J."/>
            <person name="Damon W."/>
            <person name="Desjardin D."/>
            <person name="Finy P."/>
            <person name="Geml J."/>
            <person name="Haridas S."/>
            <person name="Hughes K."/>
            <person name="Justo A."/>
            <person name="Karasinski D."/>
            <person name="Kautmanova I."/>
            <person name="Kiss B."/>
            <person name="Kocsube S."/>
            <person name="Kotiranta H."/>
            <person name="LaButti K.M."/>
            <person name="Lechner B.E."/>
            <person name="Liimatainen K."/>
            <person name="Lipzen A."/>
            <person name="Lukacs Z."/>
            <person name="Mihaltcheva S."/>
            <person name="Morgado L.N."/>
            <person name="Niskanen T."/>
            <person name="Noordeloos M.E."/>
            <person name="Ohm R.A."/>
            <person name="Ortiz-Santana B."/>
            <person name="Ovrebo C."/>
            <person name="Racz N."/>
            <person name="Riley R."/>
            <person name="Savchenko A."/>
            <person name="Shiryaev A."/>
            <person name="Soop K."/>
            <person name="Spirin V."/>
            <person name="Szebenyi C."/>
            <person name="Tomsovsky M."/>
            <person name="Tulloss R.E."/>
            <person name="Uehling J."/>
            <person name="Grigoriev I.V."/>
            <person name="Vagvolgyi C."/>
            <person name="Papp T."/>
            <person name="Martin F.M."/>
            <person name="Miettinen O."/>
            <person name="Hibbett D.S."/>
            <person name="Nagy L.G."/>
        </authorList>
    </citation>
    <scope>NUCLEOTIDE SEQUENCE [LARGE SCALE GENOMIC DNA]</scope>
    <source>
        <strain evidence="7 8">CBS 121175</strain>
    </source>
</reference>
<dbReference type="GO" id="GO:0010571">
    <property type="term" value="P:positive regulation of nuclear cell cycle DNA replication"/>
    <property type="evidence" value="ECO:0007669"/>
    <property type="project" value="TreeGrafter"/>
</dbReference>
<dbReference type="InterPro" id="IPR038545">
    <property type="entry name" value="Znf_DBF_sf"/>
</dbReference>
<dbReference type="Pfam" id="PF08630">
    <property type="entry name" value="Dfp1_Him1_M"/>
    <property type="match status" value="1"/>
</dbReference>
<dbReference type="SMART" id="SM00586">
    <property type="entry name" value="ZnF_DBF"/>
    <property type="match status" value="1"/>
</dbReference>
<evidence type="ECO:0000256" key="5">
    <source>
        <dbReference type="SAM" id="MobiDB-lite"/>
    </source>
</evidence>
<dbReference type="InterPro" id="IPR006572">
    <property type="entry name" value="Znf_DBF"/>
</dbReference>
<dbReference type="GO" id="GO:0003676">
    <property type="term" value="F:nucleic acid binding"/>
    <property type="evidence" value="ECO:0007669"/>
    <property type="project" value="InterPro"/>
</dbReference>
<feature type="region of interest" description="Disordered" evidence="5">
    <location>
        <begin position="1"/>
        <end position="78"/>
    </location>
</feature>
<feature type="compositionally biased region" description="Basic and acidic residues" evidence="5">
    <location>
        <begin position="39"/>
        <end position="48"/>
    </location>
</feature>
<evidence type="ECO:0000259" key="6">
    <source>
        <dbReference type="PROSITE" id="PS51265"/>
    </source>
</evidence>
<dbReference type="PANTHER" id="PTHR15375">
    <property type="entry name" value="ACTIVATOR OF S-PHASE KINASE-RELATED"/>
    <property type="match status" value="1"/>
</dbReference>
<dbReference type="InterPro" id="IPR013939">
    <property type="entry name" value="Regulatory_Dfp1/Him1"/>
</dbReference>